<evidence type="ECO:0000256" key="9">
    <source>
        <dbReference type="ARBA" id="ARBA00076414"/>
    </source>
</evidence>
<sequence length="194" mass="21022">MAEEKKSVDEQEIDATQATASENIEGNEPQGTEADATVDQNTPEANQIADLEAQLAAMEDKYLRSQAEIANMHTRFKKEQETMLKYEGTKLAKAVIPAIDNLERALAVPAEGEAAEKLKTGVEMVLKTVNQALESNDIKAVGAEGEAFDPTCHQAIQSVAADEQHPADTVVSVLQKGYMLKDRVLRPAMVSVAQ</sequence>
<dbReference type="GO" id="GO:0006457">
    <property type="term" value="P:protein folding"/>
    <property type="evidence" value="ECO:0007669"/>
    <property type="project" value="InterPro"/>
</dbReference>
<dbReference type="Gene3D" id="3.90.20.20">
    <property type="match status" value="1"/>
</dbReference>
<dbReference type="GO" id="GO:0051087">
    <property type="term" value="F:protein-folding chaperone binding"/>
    <property type="evidence" value="ECO:0007669"/>
    <property type="project" value="InterPro"/>
</dbReference>
<comment type="similarity">
    <text evidence="2 10 12">Belongs to the GrpE family.</text>
</comment>
<dbReference type="InterPro" id="IPR009012">
    <property type="entry name" value="GrpE_head"/>
</dbReference>
<keyword evidence="6 10" id="KW-0143">Chaperone</keyword>
<dbReference type="GO" id="GO:0005829">
    <property type="term" value="C:cytosol"/>
    <property type="evidence" value="ECO:0007669"/>
    <property type="project" value="TreeGrafter"/>
</dbReference>
<feature type="compositionally biased region" description="Polar residues" evidence="13">
    <location>
        <begin position="14"/>
        <end position="24"/>
    </location>
</feature>
<evidence type="ECO:0000313" key="14">
    <source>
        <dbReference type="EMBL" id="NKZ24589.1"/>
    </source>
</evidence>
<dbReference type="SUPFAM" id="SSF51064">
    <property type="entry name" value="Head domain of nucleotide exchange factor GrpE"/>
    <property type="match status" value="1"/>
</dbReference>
<proteinExistence type="inferred from homology"/>
<dbReference type="Proteomes" id="UP000549765">
    <property type="component" value="Unassembled WGS sequence"/>
</dbReference>
<feature type="region of interest" description="Disordered" evidence="13">
    <location>
        <begin position="1"/>
        <end position="45"/>
    </location>
</feature>
<dbReference type="NCBIfam" id="NF010738">
    <property type="entry name" value="PRK14140.1"/>
    <property type="match status" value="1"/>
</dbReference>
<comment type="caution">
    <text evidence="14">The sequence shown here is derived from an EMBL/GenBank/DDBJ whole genome shotgun (WGS) entry which is preliminary data.</text>
</comment>
<evidence type="ECO:0000256" key="6">
    <source>
        <dbReference type="ARBA" id="ARBA00023186"/>
    </source>
</evidence>
<evidence type="ECO:0000256" key="8">
    <source>
        <dbReference type="ARBA" id="ARBA00072274"/>
    </source>
</evidence>
<evidence type="ECO:0000256" key="11">
    <source>
        <dbReference type="RuleBase" id="RU000639"/>
    </source>
</evidence>
<dbReference type="PANTHER" id="PTHR21237">
    <property type="entry name" value="GRPE PROTEIN"/>
    <property type="match status" value="1"/>
</dbReference>
<dbReference type="HAMAP" id="MF_01151">
    <property type="entry name" value="GrpE"/>
    <property type="match status" value="1"/>
</dbReference>
<evidence type="ECO:0000256" key="7">
    <source>
        <dbReference type="ARBA" id="ARBA00053401"/>
    </source>
</evidence>
<evidence type="ECO:0000256" key="4">
    <source>
        <dbReference type="ARBA" id="ARBA00022490"/>
    </source>
</evidence>
<reference evidence="14 15" key="1">
    <citation type="submission" date="2020-04" db="EMBL/GenBank/DDBJ databases">
        <title>MicrobeNet Type strains.</title>
        <authorList>
            <person name="Nicholson A.C."/>
        </authorList>
    </citation>
    <scope>NUCLEOTIDE SEQUENCE [LARGE SCALE GENOMIC DNA]</scope>
    <source>
        <strain evidence="14 15">CCUG 61472</strain>
    </source>
</reference>
<comment type="subcellular location">
    <subcellularLocation>
        <location evidence="1 10">Cytoplasm</location>
    </subcellularLocation>
</comment>
<dbReference type="PROSITE" id="PS01071">
    <property type="entry name" value="GRPE"/>
    <property type="match status" value="1"/>
</dbReference>
<keyword evidence="4 10" id="KW-0963">Cytoplasm</keyword>
<dbReference type="Pfam" id="PF01025">
    <property type="entry name" value="GrpE"/>
    <property type="match status" value="1"/>
</dbReference>
<evidence type="ECO:0000256" key="3">
    <source>
        <dbReference type="ARBA" id="ARBA00011738"/>
    </source>
</evidence>
<dbReference type="InterPro" id="IPR000740">
    <property type="entry name" value="GrpE"/>
</dbReference>
<evidence type="ECO:0000256" key="5">
    <source>
        <dbReference type="ARBA" id="ARBA00023016"/>
    </source>
</evidence>
<dbReference type="RefSeq" id="WP_168722385.1">
    <property type="nucleotide sequence ID" value="NZ_JAAXPN010000008.1"/>
</dbReference>
<dbReference type="SUPFAM" id="SSF58014">
    <property type="entry name" value="Coiled-coil domain of nucleotide exchange factor GrpE"/>
    <property type="match status" value="1"/>
</dbReference>
<keyword evidence="15" id="KW-1185">Reference proteome</keyword>
<comment type="function">
    <text evidence="7 10 11">Participates actively in the response to hyperosmotic and heat shock by preventing the aggregation of stress-denatured proteins, in association with DnaK and GrpE. It is the nucleotide exchange factor for DnaK and may function as a thermosensor. Unfolded proteins bind initially to DnaJ; upon interaction with the DnaJ-bound protein, DnaK hydrolyzes its bound ATP, resulting in the formation of a stable complex. GrpE releases ADP from DnaK; ATP binding to DnaK triggers the release of the substrate protein, thus completing the reaction cycle. Several rounds of ATP-dependent interactions between DnaJ, DnaK and GrpE are required for fully efficient folding.</text>
</comment>
<protein>
    <recommendedName>
        <fullName evidence="8 10">Protein GrpE</fullName>
    </recommendedName>
    <alternativeName>
        <fullName evidence="9 10">HSP-70 cofactor</fullName>
    </alternativeName>
</protein>
<keyword evidence="5 10" id="KW-0346">Stress response</keyword>
<evidence type="ECO:0000313" key="15">
    <source>
        <dbReference type="Proteomes" id="UP000549765"/>
    </source>
</evidence>
<organism evidence="14 15">
    <name type="scientific">Periweissella fabalis</name>
    <dbReference type="NCBI Taxonomy" id="1070421"/>
    <lineage>
        <taxon>Bacteria</taxon>
        <taxon>Bacillati</taxon>
        <taxon>Bacillota</taxon>
        <taxon>Bacilli</taxon>
        <taxon>Lactobacillales</taxon>
        <taxon>Lactobacillaceae</taxon>
        <taxon>Periweissella</taxon>
    </lineage>
</organism>
<dbReference type="InterPro" id="IPR013805">
    <property type="entry name" value="GrpE_CC"/>
</dbReference>
<dbReference type="Gene3D" id="2.30.22.10">
    <property type="entry name" value="Head domain of nucleotide exchange factor GrpE"/>
    <property type="match status" value="1"/>
</dbReference>
<dbReference type="AlphaFoldDB" id="A0A7X6S2Z8"/>
<dbReference type="PRINTS" id="PR00773">
    <property type="entry name" value="GRPEPROTEIN"/>
</dbReference>
<evidence type="ECO:0000256" key="13">
    <source>
        <dbReference type="SAM" id="MobiDB-lite"/>
    </source>
</evidence>
<dbReference type="NCBIfam" id="NF010759">
    <property type="entry name" value="PRK14162.1"/>
    <property type="match status" value="1"/>
</dbReference>
<evidence type="ECO:0000256" key="12">
    <source>
        <dbReference type="RuleBase" id="RU004478"/>
    </source>
</evidence>
<gene>
    <name evidence="10 14" type="primary">grpE</name>
    <name evidence="14" type="ORF">HF964_07265</name>
</gene>
<dbReference type="FunFam" id="2.30.22.10:FF:000001">
    <property type="entry name" value="Protein GrpE"/>
    <property type="match status" value="1"/>
</dbReference>
<dbReference type="PANTHER" id="PTHR21237:SF23">
    <property type="entry name" value="GRPE PROTEIN HOMOLOG, MITOCHONDRIAL"/>
    <property type="match status" value="1"/>
</dbReference>
<dbReference type="CDD" id="cd00446">
    <property type="entry name" value="GrpE"/>
    <property type="match status" value="1"/>
</dbReference>
<evidence type="ECO:0000256" key="2">
    <source>
        <dbReference type="ARBA" id="ARBA00009054"/>
    </source>
</evidence>
<dbReference type="GO" id="GO:0051082">
    <property type="term" value="F:unfolded protein binding"/>
    <property type="evidence" value="ECO:0007669"/>
    <property type="project" value="TreeGrafter"/>
</dbReference>
<name>A0A7X6S2Z8_9LACO</name>
<comment type="subunit">
    <text evidence="3 10">Homodimer.</text>
</comment>
<dbReference type="GO" id="GO:0042803">
    <property type="term" value="F:protein homodimerization activity"/>
    <property type="evidence" value="ECO:0007669"/>
    <property type="project" value="InterPro"/>
</dbReference>
<evidence type="ECO:0000256" key="10">
    <source>
        <dbReference type="HAMAP-Rule" id="MF_01151"/>
    </source>
</evidence>
<dbReference type="EMBL" id="JAAXPN010000008">
    <property type="protein sequence ID" value="NKZ24589.1"/>
    <property type="molecule type" value="Genomic_DNA"/>
</dbReference>
<evidence type="ECO:0000256" key="1">
    <source>
        <dbReference type="ARBA" id="ARBA00004496"/>
    </source>
</evidence>
<dbReference type="GO" id="GO:0000774">
    <property type="term" value="F:adenyl-nucleotide exchange factor activity"/>
    <property type="evidence" value="ECO:0007669"/>
    <property type="project" value="InterPro"/>
</dbReference>
<accession>A0A7X6S2Z8</accession>